<evidence type="ECO:0000256" key="6">
    <source>
        <dbReference type="ARBA" id="ARBA00022840"/>
    </source>
</evidence>
<feature type="short sequence motif" description="Q motif" evidence="9">
    <location>
        <begin position="3"/>
        <end position="31"/>
    </location>
</feature>
<dbReference type="Pfam" id="PF00270">
    <property type="entry name" value="DEAD"/>
    <property type="match status" value="1"/>
</dbReference>
<keyword evidence="2" id="KW-0963">Cytoplasm</keyword>
<feature type="domain" description="Helicase C-terminal" evidence="13">
    <location>
        <begin position="215"/>
        <end position="376"/>
    </location>
</feature>
<evidence type="ECO:0000313" key="15">
    <source>
        <dbReference type="EMBL" id="KPL75636.1"/>
    </source>
</evidence>
<dbReference type="Gene3D" id="3.30.70.330">
    <property type="match status" value="1"/>
</dbReference>
<accession>A0A0P6XJ37</accession>
<comment type="similarity">
    <text evidence="7 10">Belongs to the DEAD box helicase family.</text>
</comment>
<evidence type="ECO:0000256" key="5">
    <source>
        <dbReference type="ARBA" id="ARBA00022806"/>
    </source>
</evidence>
<evidence type="ECO:0000256" key="4">
    <source>
        <dbReference type="ARBA" id="ARBA00022801"/>
    </source>
</evidence>
<dbReference type="InterPro" id="IPR011545">
    <property type="entry name" value="DEAD/DEAH_box_helicase_dom"/>
</dbReference>
<keyword evidence="16" id="KW-1185">Reference proteome</keyword>
<keyword evidence="3 10" id="KW-0547">Nucleotide-binding</keyword>
<evidence type="ECO:0000259" key="12">
    <source>
        <dbReference type="PROSITE" id="PS51192"/>
    </source>
</evidence>
<dbReference type="STRING" id="229921.ADN01_17495"/>
<dbReference type="InterPro" id="IPR014001">
    <property type="entry name" value="Helicase_ATP-bd"/>
</dbReference>
<dbReference type="GO" id="GO:0016787">
    <property type="term" value="F:hydrolase activity"/>
    <property type="evidence" value="ECO:0007669"/>
    <property type="project" value="UniProtKB-KW"/>
</dbReference>
<protein>
    <recommendedName>
        <fullName evidence="1">RNA helicase</fullName>
        <ecNumber evidence="1">3.6.4.13</ecNumber>
    </recommendedName>
</protein>
<dbReference type="PATRIC" id="fig|229921.5.peg.124"/>
<evidence type="ECO:0000256" key="7">
    <source>
        <dbReference type="ARBA" id="ARBA00038437"/>
    </source>
</evidence>
<dbReference type="SMART" id="SM00490">
    <property type="entry name" value="HELICc"/>
    <property type="match status" value="1"/>
</dbReference>
<feature type="region of interest" description="Disordered" evidence="11">
    <location>
        <begin position="447"/>
        <end position="467"/>
    </location>
</feature>
<evidence type="ECO:0000256" key="9">
    <source>
        <dbReference type="PROSITE-ProRule" id="PRU00552"/>
    </source>
</evidence>
<dbReference type="PROSITE" id="PS51195">
    <property type="entry name" value="Q_MOTIF"/>
    <property type="match status" value="1"/>
</dbReference>
<dbReference type="Pfam" id="PF03880">
    <property type="entry name" value="DbpA"/>
    <property type="match status" value="1"/>
</dbReference>
<dbReference type="InterPro" id="IPR012677">
    <property type="entry name" value="Nucleotide-bd_a/b_plait_sf"/>
</dbReference>
<dbReference type="PROSITE" id="PS51194">
    <property type="entry name" value="HELICASE_CTER"/>
    <property type="match status" value="1"/>
</dbReference>
<evidence type="ECO:0000256" key="3">
    <source>
        <dbReference type="ARBA" id="ARBA00022741"/>
    </source>
</evidence>
<dbReference type="EMBL" id="LGCM01000065">
    <property type="protein sequence ID" value="KPL75636.1"/>
    <property type="molecule type" value="Genomic_DNA"/>
</dbReference>
<dbReference type="EC" id="3.6.4.13" evidence="1"/>
<dbReference type="InterPro" id="IPR000629">
    <property type="entry name" value="RNA-helicase_DEAD-box_CS"/>
</dbReference>
<dbReference type="PROSITE" id="PS51192">
    <property type="entry name" value="HELICASE_ATP_BIND_1"/>
    <property type="match status" value="1"/>
</dbReference>
<evidence type="ECO:0000259" key="14">
    <source>
        <dbReference type="PROSITE" id="PS51195"/>
    </source>
</evidence>
<dbReference type="RefSeq" id="WP_075071329.1">
    <property type="nucleotide sequence ID" value="NZ_DF967974.1"/>
</dbReference>
<evidence type="ECO:0000256" key="10">
    <source>
        <dbReference type="RuleBase" id="RU000492"/>
    </source>
</evidence>
<dbReference type="GO" id="GO:0003723">
    <property type="term" value="F:RNA binding"/>
    <property type="evidence" value="ECO:0007669"/>
    <property type="project" value="UniProtKB-ARBA"/>
</dbReference>
<dbReference type="SUPFAM" id="SSF52540">
    <property type="entry name" value="P-loop containing nucleoside triphosphate hydrolases"/>
    <property type="match status" value="1"/>
</dbReference>
<dbReference type="SMART" id="SM00487">
    <property type="entry name" value="DEXDc"/>
    <property type="match status" value="1"/>
</dbReference>
<evidence type="ECO:0000256" key="11">
    <source>
        <dbReference type="SAM" id="MobiDB-lite"/>
    </source>
</evidence>
<dbReference type="InterPro" id="IPR005580">
    <property type="entry name" value="DbpA/CsdA_RNA-bd_dom"/>
</dbReference>
<reference evidence="15 16" key="1">
    <citation type="submission" date="2015-07" db="EMBL/GenBank/DDBJ databases">
        <title>Genome sequence of Levilinea saccharolytica DSM 16555.</title>
        <authorList>
            <person name="Hemp J."/>
            <person name="Ward L.M."/>
            <person name="Pace L.A."/>
            <person name="Fischer W.W."/>
        </authorList>
    </citation>
    <scope>NUCLEOTIDE SEQUENCE [LARGE SCALE GENOMIC DNA]</scope>
    <source>
        <strain evidence="15 16">KIBI-1</strain>
    </source>
</reference>
<dbReference type="CDD" id="cd12252">
    <property type="entry name" value="RRM_DbpA"/>
    <property type="match status" value="1"/>
</dbReference>
<dbReference type="OrthoDB" id="9805696at2"/>
<feature type="domain" description="Helicase ATP-binding" evidence="12">
    <location>
        <begin position="34"/>
        <end position="204"/>
    </location>
</feature>
<proteinExistence type="inferred from homology"/>
<keyword evidence="5 10" id="KW-0347">Helicase</keyword>
<dbReference type="GO" id="GO:0005524">
    <property type="term" value="F:ATP binding"/>
    <property type="evidence" value="ECO:0007669"/>
    <property type="project" value="UniProtKB-KW"/>
</dbReference>
<dbReference type="InterPro" id="IPR014014">
    <property type="entry name" value="RNA_helicase_DEAD_Q_motif"/>
</dbReference>
<dbReference type="PANTHER" id="PTHR47959">
    <property type="entry name" value="ATP-DEPENDENT RNA HELICASE RHLE-RELATED"/>
    <property type="match status" value="1"/>
</dbReference>
<name>A0A0P6XJ37_9CHLR</name>
<comment type="caution">
    <text evidence="15">The sequence shown here is derived from an EMBL/GenBank/DDBJ whole genome shotgun (WGS) entry which is preliminary data.</text>
</comment>
<keyword evidence="4 10" id="KW-0378">Hydrolase</keyword>
<evidence type="ECO:0000256" key="2">
    <source>
        <dbReference type="ARBA" id="ARBA00022490"/>
    </source>
</evidence>
<dbReference type="GO" id="GO:0003724">
    <property type="term" value="F:RNA helicase activity"/>
    <property type="evidence" value="ECO:0007669"/>
    <property type="project" value="UniProtKB-EC"/>
</dbReference>
<feature type="domain" description="DEAD-box RNA helicase Q" evidence="14">
    <location>
        <begin position="3"/>
        <end position="31"/>
    </location>
</feature>
<evidence type="ECO:0000256" key="8">
    <source>
        <dbReference type="ARBA" id="ARBA00047984"/>
    </source>
</evidence>
<evidence type="ECO:0000256" key="1">
    <source>
        <dbReference type="ARBA" id="ARBA00012552"/>
    </source>
</evidence>
<dbReference type="InterPro" id="IPR050079">
    <property type="entry name" value="DEAD_box_RNA_helicase"/>
</dbReference>
<dbReference type="AlphaFoldDB" id="A0A0P6XJ37"/>
<comment type="catalytic activity">
    <reaction evidence="8">
        <text>ATP + H2O = ADP + phosphate + H(+)</text>
        <dbReference type="Rhea" id="RHEA:13065"/>
        <dbReference type="ChEBI" id="CHEBI:15377"/>
        <dbReference type="ChEBI" id="CHEBI:15378"/>
        <dbReference type="ChEBI" id="CHEBI:30616"/>
        <dbReference type="ChEBI" id="CHEBI:43474"/>
        <dbReference type="ChEBI" id="CHEBI:456216"/>
        <dbReference type="EC" id="3.6.4.13"/>
    </reaction>
</comment>
<evidence type="ECO:0000313" key="16">
    <source>
        <dbReference type="Proteomes" id="UP000050501"/>
    </source>
</evidence>
<sequence length="551" mass="60842">MTTDFTQLSLHPQLVQAVTERGYQTPTPIQSALIPVMLTGKDVIGQAQTGTGKTAAFALPLLNNLEPGQSYVQALVVVPTRELALQVAEAVTEYGQFSQVRVLAVYGGAPYRPQINELRRGVDIVVGTPGRLIDLMNKEILDLRRVRTVVLDEADEMLNMGFIEDIESILAATPFTRQTALFSATMPAEIRRLAEKYMNDPQSITIRREQMTVETVDQRYYLVNDSDKLAALTRLFEVEDITSALIFVRTRNETGELANALTLRGFPAEALNGDMNQESRERTMSRFRQNLITVLVATDVAARGLDIDDISHVINVGLPEDAESYVHRIGRTGRAGKTGTAITLLTPQERRRLGYIEHFTRCKIKRGTLPSETDIIAYREKQLMDKVGMWLRRGRCLHERELIEALVAEGNDPLAVAAAALKVARADEKQRPIAAITPVVEPLPVERTRERTGASRGGPGRPQPRAWNDAASHEPGMVRLSLNLGRKHGIGPADIVGAIARHAEIPGSAIGKIHIQEKTSLVDVPEALADRVMAKASEVRIRRMAIAMQRA</sequence>
<gene>
    <name evidence="15" type="ORF">ADN01_17495</name>
</gene>
<dbReference type="FunFam" id="3.40.50.300:FF:000108">
    <property type="entry name" value="ATP-dependent RNA helicase RhlE"/>
    <property type="match status" value="1"/>
</dbReference>
<organism evidence="15 16">
    <name type="scientific">Levilinea saccharolytica</name>
    <dbReference type="NCBI Taxonomy" id="229921"/>
    <lineage>
        <taxon>Bacteria</taxon>
        <taxon>Bacillati</taxon>
        <taxon>Chloroflexota</taxon>
        <taxon>Anaerolineae</taxon>
        <taxon>Anaerolineales</taxon>
        <taxon>Anaerolineaceae</taxon>
        <taxon>Levilinea</taxon>
    </lineage>
</organism>
<dbReference type="CDD" id="cd18787">
    <property type="entry name" value="SF2_C_DEAD"/>
    <property type="match status" value="1"/>
</dbReference>
<keyword evidence="6 10" id="KW-0067">ATP-binding</keyword>
<dbReference type="Proteomes" id="UP000050501">
    <property type="component" value="Unassembled WGS sequence"/>
</dbReference>
<dbReference type="InterPro" id="IPR044742">
    <property type="entry name" value="DEAD/DEAH_RhlB"/>
</dbReference>
<dbReference type="InterPro" id="IPR027417">
    <property type="entry name" value="P-loop_NTPase"/>
</dbReference>
<dbReference type="InterPro" id="IPR001650">
    <property type="entry name" value="Helicase_C-like"/>
</dbReference>
<dbReference type="Pfam" id="PF00271">
    <property type="entry name" value="Helicase_C"/>
    <property type="match status" value="1"/>
</dbReference>
<dbReference type="PROSITE" id="PS00039">
    <property type="entry name" value="DEAD_ATP_HELICASE"/>
    <property type="match status" value="1"/>
</dbReference>
<evidence type="ECO:0000259" key="13">
    <source>
        <dbReference type="PROSITE" id="PS51194"/>
    </source>
</evidence>
<dbReference type="PANTHER" id="PTHR47959:SF13">
    <property type="entry name" value="ATP-DEPENDENT RNA HELICASE RHLE"/>
    <property type="match status" value="1"/>
</dbReference>
<dbReference type="GO" id="GO:0005829">
    <property type="term" value="C:cytosol"/>
    <property type="evidence" value="ECO:0007669"/>
    <property type="project" value="TreeGrafter"/>
</dbReference>
<dbReference type="Gene3D" id="3.40.50.300">
    <property type="entry name" value="P-loop containing nucleotide triphosphate hydrolases"/>
    <property type="match status" value="2"/>
</dbReference>
<dbReference type="CDD" id="cd00268">
    <property type="entry name" value="DEADc"/>
    <property type="match status" value="1"/>
</dbReference>